<evidence type="ECO:0000259" key="2">
    <source>
        <dbReference type="Pfam" id="PF26297"/>
    </source>
</evidence>
<dbReference type="EMBL" id="JBHSXM010000001">
    <property type="protein sequence ID" value="MFC6836729.1"/>
    <property type="molecule type" value="Genomic_DNA"/>
</dbReference>
<feature type="domain" description="DUF8081" evidence="2">
    <location>
        <begin position="6"/>
        <end position="73"/>
    </location>
</feature>
<sequence length="97" mass="10749">MSESTYTVAVKPSARRRSAAAGRWVNDRGPRRRFETKALARQWARELSTHSVTLWVQDAAPNDPAPVDGYLVARRGPSRESTTGGEQATFPHSHNGF</sequence>
<comment type="caution">
    <text evidence="3">The sequence shown here is derived from an EMBL/GenBank/DDBJ whole genome shotgun (WGS) entry which is preliminary data.</text>
</comment>
<dbReference type="AlphaFoldDB" id="A0ABD5U8R0"/>
<accession>A0ABD5U8R0</accession>
<feature type="region of interest" description="Disordered" evidence="1">
    <location>
        <begin position="65"/>
        <end position="97"/>
    </location>
</feature>
<name>A0ABD5U8R0_9EURY</name>
<keyword evidence="4" id="KW-1185">Reference proteome</keyword>
<dbReference type="RefSeq" id="WP_304448408.1">
    <property type="nucleotide sequence ID" value="NZ_JARRAH010000001.1"/>
</dbReference>
<evidence type="ECO:0000313" key="3">
    <source>
        <dbReference type="EMBL" id="MFC6836729.1"/>
    </source>
</evidence>
<gene>
    <name evidence="3" type="ORF">ACFQHK_09410</name>
</gene>
<proteinExistence type="predicted"/>
<evidence type="ECO:0000313" key="4">
    <source>
        <dbReference type="Proteomes" id="UP001596406"/>
    </source>
</evidence>
<evidence type="ECO:0000256" key="1">
    <source>
        <dbReference type="SAM" id="MobiDB-lite"/>
    </source>
</evidence>
<dbReference type="InterPro" id="IPR058394">
    <property type="entry name" value="DUF8081"/>
</dbReference>
<feature type="compositionally biased region" description="Polar residues" evidence="1">
    <location>
        <begin position="79"/>
        <end position="97"/>
    </location>
</feature>
<organism evidence="3 4">
    <name type="scientific">Halomarina ordinaria</name>
    <dbReference type="NCBI Taxonomy" id="3033939"/>
    <lineage>
        <taxon>Archaea</taxon>
        <taxon>Methanobacteriati</taxon>
        <taxon>Methanobacteriota</taxon>
        <taxon>Stenosarchaea group</taxon>
        <taxon>Halobacteria</taxon>
        <taxon>Halobacteriales</taxon>
        <taxon>Natronomonadaceae</taxon>
        <taxon>Halomarina</taxon>
    </lineage>
</organism>
<protein>
    <recommendedName>
        <fullName evidence="2">DUF8081 domain-containing protein</fullName>
    </recommendedName>
</protein>
<reference evidence="3 4" key="1">
    <citation type="journal article" date="2019" name="Int. J. Syst. Evol. Microbiol.">
        <title>The Global Catalogue of Microorganisms (GCM) 10K type strain sequencing project: providing services to taxonomists for standard genome sequencing and annotation.</title>
        <authorList>
            <consortium name="The Broad Institute Genomics Platform"/>
            <consortium name="The Broad Institute Genome Sequencing Center for Infectious Disease"/>
            <person name="Wu L."/>
            <person name="Ma J."/>
        </authorList>
    </citation>
    <scope>NUCLEOTIDE SEQUENCE [LARGE SCALE GENOMIC DNA]</scope>
    <source>
        <strain evidence="3 4">PSRA2</strain>
    </source>
</reference>
<feature type="region of interest" description="Disordered" evidence="1">
    <location>
        <begin position="1"/>
        <end position="24"/>
    </location>
</feature>
<dbReference type="Proteomes" id="UP001596406">
    <property type="component" value="Unassembled WGS sequence"/>
</dbReference>
<dbReference type="Pfam" id="PF26297">
    <property type="entry name" value="DUF8081"/>
    <property type="match status" value="1"/>
</dbReference>